<dbReference type="Gramene" id="PNT60876">
    <property type="protein sequence ID" value="PNT60876"/>
    <property type="gene ID" value="BRADI_5g07355v3"/>
</dbReference>
<evidence type="ECO:0000313" key="3">
    <source>
        <dbReference type="EnsemblPlants" id="KQJ82207"/>
    </source>
</evidence>
<evidence type="ECO:0000313" key="2">
    <source>
        <dbReference type="EMBL" id="KQJ82207.1"/>
    </source>
</evidence>
<reference evidence="2 3" key="1">
    <citation type="journal article" date="2010" name="Nature">
        <title>Genome sequencing and analysis of the model grass Brachypodium distachyon.</title>
        <authorList>
            <consortium name="International Brachypodium Initiative"/>
        </authorList>
    </citation>
    <scope>NUCLEOTIDE SEQUENCE [LARGE SCALE GENOMIC DNA]</scope>
    <source>
        <strain evidence="2 3">Bd21</strain>
    </source>
</reference>
<dbReference type="Gramene" id="PNT60873">
    <property type="protein sequence ID" value="PNT60873"/>
    <property type="gene ID" value="BRADI_5g07355v3"/>
</dbReference>
<dbReference type="EMBL" id="CM000884">
    <property type="protein sequence ID" value="PNT60873.1"/>
    <property type="molecule type" value="Genomic_DNA"/>
</dbReference>
<sequence length="133" mass="14665">MRGDEDAAEGIPSRSPAVLLPATELTNPPFSLPARAPGPAVPTPEFFSRSGYGAQEECRGGAASQALVAVVSERGLEYFHGVRLRRSLARPWHGGRRRPRGCLLPNHRRLRLCLVVQQRPSPRHAHQRGSDRF</sequence>
<keyword evidence="4" id="KW-1185">Reference proteome</keyword>
<evidence type="ECO:0000313" key="4">
    <source>
        <dbReference type="Proteomes" id="UP000008810"/>
    </source>
</evidence>
<dbReference type="EMBL" id="CM000884">
    <property type="protein sequence ID" value="PNT60876.1"/>
    <property type="molecule type" value="Genomic_DNA"/>
</dbReference>
<reference evidence="3" key="3">
    <citation type="submission" date="2018-08" db="UniProtKB">
        <authorList>
            <consortium name="EnsemblPlants"/>
        </authorList>
    </citation>
    <scope>IDENTIFICATION</scope>
    <source>
        <strain evidence="3">cv. Bd21</strain>
    </source>
</reference>
<dbReference type="Gramene" id="PNT60875">
    <property type="protein sequence ID" value="PNT60875"/>
    <property type="gene ID" value="BRADI_5g07355v3"/>
</dbReference>
<dbReference type="EMBL" id="CM000884">
    <property type="protein sequence ID" value="PNT60874.1"/>
    <property type="molecule type" value="Genomic_DNA"/>
</dbReference>
<dbReference type="InParanoid" id="A0A0Q3E337"/>
<dbReference type="EnsemblPlants" id="PNT60874">
    <property type="protein sequence ID" value="PNT60874"/>
    <property type="gene ID" value="BRADI_5g07355v3"/>
</dbReference>
<gene>
    <name evidence="2" type="ORF">BRADI_5g07355v3</name>
</gene>
<dbReference type="Gramene" id="KQJ82207">
    <property type="protein sequence ID" value="KQJ82207"/>
    <property type="gene ID" value="BRADI_5g07355v3"/>
</dbReference>
<dbReference type="EMBL" id="CM000884">
    <property type="protein sequence ID" value="KQJ82207.1"/>
    <property type="molecule type" value="Genomic_DNA"/>
</dbReference>
<accession>A0A0Q3E337</accession>
<feature type="region of interest" description="Disordered" evidence="1">
    <location>
        <begin position="1"/>
        <end position="24"/>
    </location>
</feature>
<organism evidence="2">
    <name type="scientific">Brachypodium distachyon</name>
    <name type="common">Purple false brome</name>
    <name type="synonym">Trachynia distachya</name>
    <dbReference type="NCBI Taxonomy" id="15368"/>
    <lineage>
        <taxon>Eukaryota</taxon>
        <taxon>Viridiplantae</taxon>
        <taxon>Streptophyta</taxon>
        <taxon>Embryophyta</taxon>
        <taxon>Tracheophyta</taxon>
        <taxon>Spermatophyta</taxon>
        <taxon>Magnoliopsida</taxon>
        <taxon>Liliopsida</taxon>
        <taxon>Poales</taxon>
        <taxon>Poaceae</taxon>
        <taxon>BOP clade</taxon>
        <taxon>Pooideae</taxon>
        <taxon>Stipodae</taxon>
        <taxon>Brachypodieae</taxon>
        <taxon>Brachypodium</taxon>
    </lineage>
</organism>
<dbReference type="EnsemblPlants" id="PNT60876">
    <property type="protein sequence ID" value="PNT60876"/>
    <property type="gene ID" value="BRADI_5g07355v3"/>
</dbReference>
<dbReference type="EnsemblPlants" id="PNT60873">
    <property type="protein sequence ID" value="PNT60873"/>
    <property type="gene ID" value="BRADI_5g07355v3"/>
</dbReference>
<reference evidence="2" key="2">
    <citation type="submission" date="2017-06" db="EMBL/GenBank/DDBJ databases">
        <title>WGS assembly of Brachypodium distachyon.</title>
        <authorList>
            <consortium name="The International Brachypodium Initiative"/>
            <person name="Lucas S."/>
            <person name="Harmon-Smith M."/>
            <person name="Lail K."/>
            <person name="Tice H."/>
            <person name="Grimwood J."/>
            <person name="Bruce D."/>
            <person name="Barry K."/>
            <person name="Shu S."/>
            <person name="Lindquist E."/>
            <person name="Wang M."/>
            <person name="Pitluck S."/>
            <person name="Vogel J.P."/>
            <person name="Garvin D.F."/>
            <person name="Mockler T.C."/>
            <person name="Schmutz J."/>
            <person name="Rokhsar D."/>
            <person name="Bevan M.W."/>
        </authorList>
    </citation>
    <scope>NUCLEOTIDE SEQUENCE</scope>
    <source>
        <strain evidence="2">Bd21</strain>
    </source>
</reference>
<dbReference type="EnsemblPlants" id="KQJ82207">
    <property type="protein sequence ID" value="KQJ82207"/>
    <property type="gene ID" value="BRADI_5g07355v3"/>
</dbReference>
<evidence type="ECO:0000256" key="1">
    <source>
        <dbReference type="SAM" id="MobiDB-lite"/>
    </source>
</evidence>
<dbReference type="EMBL" id="CM000884">
    <property type="protein sequence ID" value="PNT60875.1"/>
    <property type="molecule type" value="Genomic_DNA"/>
</dbReference>
<protein>
    <submittedName>
        <fullName evidence="2 3">Uncharacterized protein</fullName>
    </submittedName>
</protein>
<dbReference type="EnsemblPlants" id="PNT60875">
    <property type="protein sequence ID" value="PNT60875"/>
    <property type="gene ID" value="BRADI_5g07355v3"/>
</dbReference>
<dbReference type="Gramene" id="PNT60874">
    <property type="protein sequence ID" value="PNT60874"/>
    <property type="gene ID" value="BRADI_5g07355v3"/>
</dbReference>
<dbReference type="Proteomes" id="UP000008810">
    <property type="component" value="Chromosome 5"/>
</dbReference>
<proteinExistence type="predicted"/>
<dbReference type="AlphaFoldDB" id="A0A0Q3E337"/>
<name>A0A0Q3E337_BRADI</name>